<evidence type="ECO:0000256" key="5">
    <source>
        <dbReference type="ARBA" id="ARBA00023136"/>
    </source>
</evidence>
<evidence type="ECO:0000313" key="8">
    <source>
        <dbReference type="Proteomes" id="UP000017081"/>
    </source>
</evidence>
<organism evidence="7 8">
    <name type="scientific">Cetobacterium somerae ATCC BAA-474</name>
    <dbReference type="NCBI Taxonomy" id="1319815"/>
    <lineage>
        <taxon>Bacteria</taxon>
        <taxon>Fusobacteriati</taxon>
        <taxon>Fusobacteriota</taxon>
        <taxon>Fusobacteriia</taxon>
        <taxon>Fusobacteriales</taxon>
        <taxon>Fusobacteriaceae</taxon>
        <taxon>Cetobacterium</taxon>
    </lineage>
</organism>
<evidence type="ECO:0000256" key="6">
    <source>
        <dbReference type="SAM" id="Phobius"/>
    </source>
</evidence>
<evidence type="ECO:0000256" key="3">
    <source>
        <dbReference type="ARBA" id="ARBA00022692"/>
    </source>
</evidence>
<feature type="transmembrane region" description="Helical" evidence="6">
    <location>
        <begin position="43"/>
        <end position="66"/>
    </location>
</feature>
<accession>U7VEG2</accession>
<protein>
    <submittedName>
        <fullName evidence="7">Uncharacterized protein</fullName>
    </submittedName>
</protein>
<dbReference type="HOGENOM" id="CLU_032288_2_0_0"/>
<comment type="caution">
    <text evidence="7">The sequence shown here is derived from an EMBL/GenBank/DDBJ whole genome shotgun (WGS) entry which is preliminary data.</text>
</comment>
<evidence type="ECO:0000313" key="7">
    <source>
        <dbReference type="EMBL" id="ERT69534.1"/>
    </source>
</evidence>
<evidence type="ECO:0000256" key="1">
    <source>
        <dbReference type="ARBA" id="ARBA00004651"/>
    </source>
</evidence>
<dbReference type="PANTHER" id="PTHR30213:SF0">
    <property type="entry name" value="UPF0761 MEMBRANE PROTEIN YIHY"/>
    <property type="match status" value="1"/>
</dbReference>
<sequence>MILKFINKIKDYISELQLTHFYSQMKGALENYKRSNSNLWANTLCYFTTLSFIPVLAIAFSIGRWFGIDNYYLKQLTESSPLNEETVNLILETTQNLLQNTRSGIIAGVGFLSLGWVIISMFSVIEKALNSIWGIRKTRGVFRKVTDYFIVFLMLPVSVIGANILTNLKTDIFYSKHIIQLIAPYLALWIFFIFFYTVLPNTKVNLVPTLWSSFIISFLLNQSNMLLVRLQIIITTYNKIYGSFSVLLLSLIWLKIVWFLILIGAHFSYILQNRDSLGKIGIIKKINFISKYRVTQKVLLTLMENYLKNNKPISAIEISESLKIPTELTRGILDMLKKMGYISTIECETTDEKNYKLTMSVEIITFKKLYEDMENFGENYVIDEVKFNENFKVIEYFKNI</sequence>
<dbReference type="AlphaFoldDB" id="U7VEG2"/>
<evidence type="ECO:0000256" key="4">
    <source>
        <dbReference type="ARBA" id="ARBA00022989"/>
    </source>
</evidence>
<keyword evidence="4 6" id="KW-1133">Transmembrane helix</keyword>
<dbReference type="InterPro" id="IPR036388">
    <property type="entry name" value="WH-like_DNA-bd_sf"/>
</dbReference>
<feature type="transmembrane region" description="Helical" evidence="6">
    <location>
        <begin position="211"/>
        <end position="234"/>
    </location>
</feature>
<dbReference type="Pfam" id="PF03631">
    <property type="entry name" value="Virul_fac_BrkB"/>
    <property type="match status" value="1"/>
</dbReference>
<dbReference type="SUPFAM" id="SSF46785">
    <property type="entry name" value="Winged helix' DNA-binding domain"/>
    <property type="match status" value="1"/>
</dbReference>
<gene>
    <name evidence="7" type="ORF">HMPREF0202_00562</name>
</gene>
<dbReference type="PANTHER" id="PTHR30213">
    <property type="entry name" value="INNER MEMBRANE PROTEIN YHJD"/>
    <property type="match status" value="1"/>
</dbReference>
<reference evidence="7 8" key="1">
    <citation type="submission" date="2013-08" db="EMBL/GenBank/DDBJ databases">
        <authorList>
            <person name="Weinstock G."/>
            <person name="Sodergren E."/>
            <person name="Wylie T."/>
            <person name="Fulton L."/>
            <person name="Fulton R."/>
            <person name="Fronick C."/>
            <person name="O'Laughlin M."/>
            <person name="Godfrey J."/>
            <person name="Miner T."/>
            <person name="Herter B."/>
            <person name="Appelbaum E."/>
            <person name="Cordes M."/>
            <person name="Lek S."/>
            <person name="Wollam A."/>
            <person name="Pepin K.H."/>
            <person name="Palsikar V.B."/>
            <person name="Mitreva M."/>
            <person name="Wilson R.K."/>
        </authorList>
    </citation>
    <scope>NUCLEOTIDE SEQUENCE [LARGE SCALE GENOMIC DNA]</scope>
    <source>
        <strain evidence="7 8">ATCC BAA-474</strain>
    </source>
</reference>
<keyword evidence="3 6" id="KW-0812">Transmembrane</keyword>
<dbReference type="InterPro" id="IPR036390">
    <property type="entry name" value="WH_DNA-bd_sf"/>
</dbReference>
<feature type="transmembrane region" description="Helical" evidence="6">
    <location>
        <begin position="246"/>
        <end position="271"/>
    </location>
</feature>
<dbReference type="NCBIfam" id="TIGR00765">
    <property type="entry name" value="yihY_not_rbn"/>
    <property type="match status" value="1"/>
</dbReference>
<feature type="transmembrane region" description="Helical" evidence="6">
    <location>
        <begin position="178"/>
        <end position="199"/>
    </location>
</feature>
<proteinExistence type="predicted"/>
<feature type="transmembrane region" description="Helical" evidence="6">
    <location>
        <begin position="105"/>
        <end position="125"/>
    </location>
</feature>
<keyword evidence="2" id="KW-1003">Cell membrane</keyword>
<dbReference type="Proteomes" id="UP000017081">
    <property type="component" value="Unassembled WGS sequence"/>
</dbReference>
<name>U7VEG2_9FUSO</name>
<dbReference type="PATRIC" id="fig|1319815.3.peg.538"/>
<dbReference type="RefSeq" id="WP_023050109.1">
    <property type="nucleotide sequence ID" value="NZ_CP173065.2"/>
</dbReference>
<dbReference type="GO" id="GO:0005886">
    <property type="term" value="C:plasma membrane"/>
    <property type="evidence" value="ECO:0007669"/>
    <property type="project" value="UniProtKB-SubCell"/>
</dbReference>
<evidence type="ECO:0000256" key="2">
    <source>
        <dbReference type="ARBA" id="ARBA00022475"/>
    </source>
</evidence>
<comment type="subcellular location">
    <subcellularLocation>
        <location evidence="1">Cell membrane</location>
        <topology evidence="1">Multi-pass membrane protein</topology>
    </subcellularLocation>
</comment>
<keyword evidence="5 6" id="KW-0472">Membrane</keyword>
<dbReference type="eggNOG" id="COG1295">
    <property type="taxonomic scope" value="Bacteria"/>
</dbReference>
<dbReference type="Gene3D" id="1.10.10.10">
    <property type="entry name" value="Winged helix-like DNA-binding domain superfamily/Winged helix DNA-binding domain"/>
    <property type="match status" value="1"/>
</dbReference>
<dbReference type="STRING" id="1319815.HMPREF0202_00562"/>
<keyword evidence="8" id="KW-1185">Reference proteome</keyword>
<dbReference type="InterPro" id="IPR017039">
    <property type="entry name" value="Virul_fac_BrkB"/>
</dbReference>
<dbReference type="EMBL" id="AXZF01000019">
    <property type="protein sequence ID" value="ERT69534.1"/>
    <property type="molecule type" value="Genomic_DNA"/>
</dbReference>
<feature type="transmembrane region" description="Helical" evidence="6">
    <location>
        <begin position="145"/>
        <end position="166"/>
    </location>
</feature>